<evidence type="ECO:0000313" key="2">
    <source>
        <dbReference type="Proteomes" id="UP000661691"/>
    </source>
</evidence>
<comment type="caution">
    <text evidence="1">The sequence shown here is derived from an EMBL/GenBank/DDBJ whole genome shotgun (WGS) entry which is preliminary data.</text>
</comment>
<protein>
    <submittedName>
        <fullName evidence="1">Uncharacterized protein</fullName>
    </submittedName>
</protein>
<dbReference type="InterPro" id="IPR046141">
    <property type="entry name" value="DUF6143"/>
</dbReference>
<organism evidence="1 2">
    <name type="scientific">Polycladospora coralii</name>
    <dbReference type="NCBI Taxonomy" id="2771432"/>
    <lineage>
        <taxon>Bacteria</taxon>
        <taxon>Bacillati</taxon>
        <taxon>Bacillota</taxon>
        <taxon>Bacilli</taxon>
        <taxon>Bacillales</taxon>
        <taxon>Thermoactinomycetaceae</taxon>
        <taxon>Polycladospora</taxon>
    </lineage>
</organism>
<sequence length="188" mass="21010">MTAIYFHSFSIPTTLHSYSNAIASLPYSFFHSIRRRYHIGQTGYLFTNPNKGSWGALLNPANSRVCIRTLLIAITNFSTYASLHASISFNAYPSGHKLLSPHIATLQSINPIRPYASVLYNPTGNLTIGQSHLEETVFPYTISASITETPLTLMPGEIITIYLRNHTSSSRSQISFGWYEEALPTYSR</sequence>
<dbReference type="AlphaFoldDB" id="A0A926NE72"/>
<dbReference type="EMBL" id="JACXAH010000005">
    <property type="protein sequence ID" value="MBD1371808.1"/>
    <property type="molecule type" value="Genomic_DNA"/>
</dbReference>
<proteinExistence type="predicted"/>
<accession>A0A926NE72</accession>
<dbReference type="RefSeq" id="WP_191141713.1">
    <property type="nucleotide sequence ID" value="NZ_JACXAH010000005.1"/>
</dbReference>
<dbReference type="Proteomes" id="UP000661691">
    <property type="component" value="Unassembled WGS sequence"/>
</dbReference>
<gene>
    <name evidence="1" type="ORF">IC620_05475</name>
</gene>
<evidence type="ECO:0000313" key="1">
    <source>
        <dbReference type="EMBL" id="MBD1371808.1"/>
    </source>
</evidence>
<name>A0A926NE72_9BACL</name>
<keyword evidence="2" id="KW-1185">Reference proteome</keyword>
<dbReference type="Pfam" id="PF19640">
    <property type="entry name" value="DUF6143"/>
    <property type="match status" value="1"/>
</dbReference>
<reference evidence="1" key="1">
    <citation type="submission" date="2020-09" db="EMBL/GenBank/DDBJ databases">
        <title>A novel bacterium of genus Hazenella, isolated from South China Sea.</title>
        <authorList>
            <person name="Huang H."/>
            <person name="Mo K."/>
            <person name="Hu Y."/>
        </authorList>
    </citation>
    <scope>NUCLEOTIDE SEQUENCE</scope>
    <source>
        <strain evidence="1">IB182357</strain>
    </source>
</reference>